<proteinExistence type="predicted"/>
<keyword evidence="2" id="KW-1133">Transmembrane helix</keyword>
<gene>
    <name evidence="3" type="primary">Tnfsf4</name>
    <name evidence="3" type="ORF">MENNOV_R10143</name>
</gene>
<feature type="region of interest" description="Disordered" evidence="1">
    <location>
        <begin position="1"/>
        <end position="22"/>
    </location>
</feature>
<reference evidence="3" key="1">
    <citation type="submission" date="2022-12" db="EMBL/GenBank/DDBJ databases">
        <title>Bird 10,000 Genomes (B10K) Project - Family phase.</title>
        <authorList>
            <person name="Zhang G."/>
        </authorList>
    </citation>
    <scope>NUCLEOTIDE SEQUENCE</scope>
    <source>
        <strain evidence="3">B10K-CU-030-46</strain>
        <tissue evidence="3">Muscle</tissue>
    </source>
</reference>
<dbReference type="SUPFAM" id="SSF49842">
    <property type="entry name" value="TNF-like"/>
    <property type="match status" value="1"/>
</dbReference>
<keyword evidence="2" id="KW-0812">Transmembrane</keyword>
<dbReference type="InterPro" id="IPR008983">
    <property type="entry name" value="Tumour_necrosis_fac-like_dom"/>
</dbReference>
<keyword evidence="4" id="KW-1185">Reference proteome</keyword>
<feature type="transmembrane region" description="Helical" evidence="2">
    <location>
        <begin position="37"/>
        <end position="59"/>
    </location>
</feature>
<dbReference type="EMBL" id="VWPS01000343">
    <property type="protein sequence ID" value="NXE95922.1"/>
    <property type="molecule type" value="Genomic_DNA"/>
</dbReference>
<evidence type="ECO:0000256" key="1">
    <source>
        <dbReference type="SAM" id="MobiDB-lite"/>
    </source>
</evidence>
<sequence length="146" mass="16255">MEGLPDVEARNGEQTDCERERAEDEWKRWQRGQVRNTLHLVSAVAQWILLLACLVYLAIDFLQPSTTFVIMGSSLLSSIPGKSIKGRAMNFTAELGSIQISNGSIIIPCDGPYLVSLKSSIYLEEEGLLKLTLQKTHETTSSALWE</sequence>
<dbReference type="AlphaFoldDB" id="A0AA97N881"/>
<dbReference type="Gene3D" id="2.60.120.40">
    <property type="match status" value="1"/>
</dbReference>
<protein>
    <submittedName>
        <fullName evidence="3">TNFL4 factor</fullName>
    </submittedName>
</protein>
<evidence type="ECO:0000313" key="3">
    <source>
        <dbReference type="EMBL" id="NXE95922.1"/>
    </source>
</evidence>
<name>A0AA97N881_9PASS</name>
<accession>A0AA97N881</accession>
<comment type="caution">
    <text evidence="3">The sequence shown here is derived from an EMBL/GenBank/DDBJ whole genome shotgun (WGS) entry which is preliminary data.</text>
</comment>
<organism evidence="3">
    <name type="scientific">Menura novaehollandiae</name>
    <name type="common">superb lyrebird</name>
    <dbReference type="NCBI Taxonomy" id="47692"/>
    <lineage>
        <taxon>Eukaryota</taxon>
        <taxon>Metazoa</taxon>
        <taxon>Chordata</taxon>
        <taxon>Craniata</taxon>
        <taxon>Vertebrata</taxon>
        <taxon>Euteleostomi</taxon>
        <taxon>Archelosauria</taxon>
        <taxon>Archosauria</taxon>
        <taxon>Dinosauria</taxon>
        <taxon>Saurischia</taxon>
        <taxon>Theropoda</taxon>
        <taxon>Coelurosauria</taxon>
        <taxon>Aves</taxon>
        <taxon>Neognathae</taxon>
        <taxon>Neoaves</taxon>
        <taxon>Telluraves</taxon>
        <taxon>Australaves</taxon>
        <taxon>Passeriformes</taxon>
        <taxon>Menuridae</taxon>
        <taxon>Menura</taxon>
    </lineage>
</organism>
<evidence type="ECO:0000313" key="4">
    <source>
        <dbReference type="Proteomes" id="UP000521578"/>
    </source>
</evidence>
<evidence type="ECO:0000256" key="2">
    <source>
        <dbReference type="SAM" id="Phobius"/>
    </source>
</evidence>
<keyword evidence="2" id="KW-0472">Membrane</keyword>
<feature type="non-terminal residue" evidence="3">
    <location>
        <position position="146"/>
    </location>
</feature>
<feature type="compositionally biased region" description="Basic and acidic residues" evidence="1">
    <location>
        <begin position="7"/>
        <end position="22"/>
    </location>
</feature>
<dbReference type="Proteomes" id="UP000521578">
    <property type="component" value="Unassembled WGS sequence"/>
</dbReference>
<feature type="non-terminal residue" evidence="3">
    <location>
        <position position="1"/>
    </location>
</feature>